<keyword evidence="6" id="KW-0130">Cell adhesion</keyword>
<evidence type="ECO:0000256" key="13">
    <source>
        <dbReference type="SAM" id="Phobius"/>
    </source>
</evidence>
<evidence type="ECO:0000256" key="12">
    <source>
        <dbReference type="SAM" id="MobiDB-lite"/>
    </source>
</evidence>
<keyword evidence="3 13" id="KW-0812">Transmembrane</keyword>
<dbReference type="InterPro" id="IPR047012">
    <property type="entry name" value="ICAM_VCAM"/>
</dbReference>
<evidence type="ECO:0000256" key="11">
    <source>
        <dbReference type="ARBA" id="ARBA00023319"/>
    </source>
</evidence>
<feature type="region of interest" description="Disordered" evidence="12">
    <location>
        <begin position="380"/>
        <end position="400"/>
    </location>
</feature>
<dbReference type="InterPro" id="IPR013768">
    <property type="entry name" value="ICAM_N"/>
</dbReference>
<keyword evidence="8 13" id="KW-0472">Membrane</keyword>
<comment type="similarity">
    <text evidence="2">Belongs to the immunoglobulin superfamily. ICAM family.</text>
</comment>
<comment type="subcellular location">
    <subcellularLocation>
        <location evidence="1">Membrane</location>
        <topology evidence="1">Single-pass type I membrane protein</topology>
    </subcellularLocation>
</comment>
<evidence type="ECO:0000256" key="3">
    <source>
        <dbReference type="ARBA" id="ARBA00022692"/>
    </source>
</evidence>
<evidence type="ECO:0000256" key="7">
    <source>
        <dbReference type="ARBA" id="ARBA00022989"/>
    </source>
</evidence>
<keyword evidence="5" id="KW-0677">Repeat</keyword>
<evidence type="ECO:0000256" key="9">
    <source>
        <dbReference type="ARBA" id="ARBA00023157"/>
    </source>
</evidence>
<evidence type="ECO:0000256" key="5">
    <source>
        <dbReference type="ARBA" id="ARBA00022737"/>
    </source>
</evidence>
<dbReference type="RefSeq" id="XP_008576247.1">
    <property type="nucleotide sequence ID" value="XM_008578025.1"/>
</dbReference>
<organism evidence="16 17">
    <name type="scientific">Galeopterus variegatus</name>
    <name type="common">Malayan flying lemur</name>
    <name type="synonym">Cynocephalus variegatus</name>
    <dbReference type="NCBI Taxonomy" id="482537"/>
    <lineage>
        <taxon>Eukaryota</taxon>
        <taxon>Metazoa</taxon>
        <taxon>Chordata</taxon>
        <taxon>Craniata</taxon>
        <taxon>Vertebrata</taxon>
        <taxon>Euteleostomi</taxon>
        <taxon>Mammalia</taxon>
        <taxon>Eutheria</taxon>
        <taxon>Euarchontoglires</taxon>
        <taxon>Dermoptera</taxon>
        <taxon>Cynocephalidae</taxon>
        <taxon>Galeopterus</taxon>
    </lineage>
</organism>
<evidence type="ECO:0000256" key="1">
    <source>
        <dbReference type="ARBA" id="ARBA00004479"/>
    </source>
</evidence>
<evidence type="ECO:0000256" key="2">
    <source>
        <dbReference type="ARBA" id="ARBA00005925"/>
    </source>
</evidence>
<name>A0ABM0R6K6_GALVR</name>
<feature type="domain" description="Intercellular adhesion molecule 1/3/5 D2" evidence="15">
    <location>
        <begin position="243"/>
        <end position="325"/>
    </location>
</feature>
<dbReference type="PRINTS" id="PR01473">
    <property type="entry name" value="ICAM"/>
</dbReference>
<evidence type="ECO:0000256" key="8">
    <source>
        <dbReference type="ARBA" id="ARBA00023136"/>
    </source>
</evidence>
<keyword evidence="9" id="KW-1015">Disulfide bond</keyword>
<keyword evidence="11" id="KW-0393">Immunoglobulin domain</keyword>
<dbReference type="PANTHER" id="PTHR13771">
    <property type="entry name" value="INTERCELLULAR ADHESION MOLECULE"/>
    <property type="match status" value="1"/>
</dbReference>
<protein>
    <submittedName>
        <fullName evidence="17">Intercellular adhesion molecule 3</fullName>
    </submittedName>
</protein>
<keyword evidence="7 13" id="KW-1133">Transmembrane helix</keyword>
<accession>A0ABM0R6K6</accession>
<dbReference type="SUPFAM" id="SSF48726">
    <property type="entry name" value="Immunoglobulin"/>
    <property type="match status" value="3"/>
</dbReference>
<feature type="domain" description="Intercellular adhesion molecule N-terminal" evidence="14">
    <location>
        <begin position="51"/>
        <end position="139"/>
    </location>
</feature>
<gene>
    <name evidence="17" type="primary">ICAM3</name>
</gene>
<dbReference type="Gene3D" id="2.60.40.10">
    <property type="entry name" value="Immunoglobulins"/>
    <property type="match status" value="3"/>
</dbReference>
<dbReference type="InterPro" id="IPR048679">
    <property type="entry name" value="ICAM1_3_5_D2"/>
</dbReference>
<keyword evidence="10" id="KW-0325">Glycoprotein</keyword>
<keyword evidence="4" id="KW-0732">Signal</keyword>
<evidence type="ECO:0000313" key="17">
    <source>
        <dbReference type="RefSeq" id="XP_008576247.1"/>
    </source>
</evidence>
<dbReference type="InterPro" id="IPR003987">
    <property type="entry name" value="ICAM_VCAM_N"/>
</dbReference>
<sequence>MLPVFAFRGRLVKSPSSLRLATMVPSWPLPGACWALLTFCCVLPSGTQGQEFLLRVEPQDLVIPAGGSLLVNCSTRCPHAELINLETSLSKERAGNGLGWAAFWLSNVTDDSHVLCSSFCNGSQMISSSVITVYRFPESVELAPLPPWQPVGENFTLHCQVVGGEPRAHLTAVLLRGEEALSRQLVVGNPANVTATVLASRGDHRANFSCRTELDLRPLGLVLFQNTSAPRRLRTFVLPATAPRLEVPQFLEVGTSWRVDCTLEGLFPASEAYVHLALGNQMLKPVVTSHGDTLTATATARADQEGTWKIVCNMTLGGESREAHSLTVFDRNSRSVNFAMGVLVILGVVVVTGALTYVFWTKRSGIYHVKQESTSLPLTSVQSEGVVGEEPSSAARSLGS</sequence>
<dbReference type="PANTHER" id="PTHR13771:SF17">
    <property type="entry name" value="INTERCELLULAR ADHESION MOLECULE 3"/>
    <property type="match status" value="1"/>
</dbReference>
<evidence type="ECO:0000256" key="4">
    <source>
        <dbReference type="ARBA" id="ARBA00022729"/>
    </source>
</evidence>
<dbReference type="GeneID" id="103594764"/>
<evidence type="ECO:0000259" key="14">
    <source>
        <dbReference type="Pfam" id="PF03921"/>
    </source>
</evidence>
<dbReference type="Pfam" id="PF03921">
    <property type="entry name" value="ICAM_N"/>
    <property type="match status" value="1"/>
</dbReference>
<dbReference type="PRINTS" id="PR01472">
    <property type="entry name" value="ICAMVCAM1"/>
</dbReference>
<evidence type="ECO:0000313" key="16">
    <source>
        <dbReference type="Proteomes" id="UP000694923"/>
    </source>
</evidence>
<dbReference type="InterPro" id="IPR013783">
    <property type="entry name" value="Ig-like_fold"/>
</dbReference>
<reference evidence="17" key="1">
    <citation type="submission" date="2025-08" db="UniProtKB">
        <authorList>
            <consortium name="RefSeq"/>
        </authorList>
    </citation>
    <scope>IDENTIFICATION</scope>
</reference>
<keyword evidence="16" id="KW-1185">Reference proteome</keyword>
<dbReference type="Pfam" id="PF21146">
    <property type="entry name" value="ICAM1_3_5_D2"/>
    <property type="match status" value="1"/>
</dbReference>
<evidence type="ECO:0000259" key="15">
    <source>
        <dbReference type="Pfam" id="PF21146"/>
    </source>
</evidence>
<dbReference type="InterPro" id="IPR036179">
    <property type="entry name" value="Ig-like_dom_sf"/>
</dbReference>
<feature type="transmembrane region" description="Helical" evidence="13">
    <location>
        <begin position="338"/>
        <end position="360"/>
    </location>
</feature>
<evidence type="ECO:0000256" key="6">
    <source>
        <dbReference type="ARBA" id="ARBA00022889"/>
    </source>
</evidence>
<evidence type="ECO:0000256" key="10">
    <source>
        <dbReference type="ARBA" id="ARBA00023180"/>
    </source>
</evidence>
<proteinExistence type="inferred from homology"/>
<dbReference type="Proteomes" id="UP000694923">
    <property type="component" value="Unplaced"/>
</dbReference>
<dbReference type="InterPro" id="IPR003988">
    <property type="entry name" value="ICAM"/>
</dbReference>